<dbReference type="EMBL" id="JAELYA010000002">
    <property type="protein sequence ID" value="MBO3274897.1"/>
    <property type="molecule type" value="Genomic_DNA"/>
</dbReference>
<dbReference type="Proteomes" id="UP000669060">
    <property type="component" value="Unassembled WGS sequence"/>
</dbReference>
<dbReference type="Gene3D" id="3.40.5.90">
    <property type="entry name" value="CDGSH iron-sulfur domain, mitoNEET-type"/>
    <property type="match status" value="1"/>
</dbReference>
<evidence type="ECO:0000313" key="7">
    <source>
        <dbReference type="Proteomes" id="UP000669060"/>
    </source>
</evidence>
<gene>
    <name evidence="6" type="ORF">JFY56_06650</name>
</gene>
<name>A0ABS3TMK2_9PSED</name>
<proteinExistence type="predicted"/>
<dbReference type="InterPro" id="IPR042216">
    <property type="entry name" value="MitoNEET_CISD"/>
</dbReference>
<dbReference type="RefSeq" id="WP_208312745.1">
    <property type="nucleotide sequence ID" value="NZ_JAELYA010000002.1"/>
</dbReference>
<keyword evidence="1" id="KW-0001">2Fe-2S</keyword>
<organism evidence="6 7">
    <name type="scientific">Pseudomonas schmalbachii</name>
    <dbReference type="NCBI Taxonomy" id="2816993"/>
    <lineage>
        <taxon>Bacteria</taxon>
        <taxon>Pseudomonadati</taxon>
        <taxon>Pseudomonadota</taxon>
        <taxon>Gammaproteobacteria</taxon>
        <taxon>Pseudomonadales</taxon>
        <taxon>Pseudomonadaceae</taxon>
        <taxon>Pseudomonas</taxon>
    </lineage>
</organism>
<evidence type="ECO:0000259" key="5">
    <source>
        <dbReference type="Pfam" id="PF09360"/>
    </source>
</evidence>
<keyword evidence="2" id="KW-0479">Metal-binding</keyword>
<keyword evidence="7" id="KW-1185">Reference proteome</keyword>
<feature type="domain" description="Iron-binding zinc finger CDGSH type" evidence="5">
    <location>
        <begin position="50"/>
        <end position="73"/>
    </location>
</feature>
<accession>A0ABS3TMK2</accession>
<evidence type="ECO:0000256" key="1">
    <source>
        <dbReference type="ARBA" id="ARBA00022714"/>
    </source>
</evidence>
<reference evidence="6 7" key="1">
    <citation type="submission" date="2020-12" db="EMBL/GenBank/DDBJ databases">
        <title>Pseudomonas schmalbachii sp. nov. isolated from millipede gut.</title>
        <authorList>
            <person name="Shelomi M."/>
        </authorList>
    </citation>
    <scope>NUCLEOTIDE SEQUENCE [LARGE SCALE GENOMIC DNA]</scope>
    <source>
        <strain evidence="6 7">Milli4</strain>
    </source>
</reference>
<dbReference type="InterPro" id="IPR018967">
    <property type="entry name" value="FeS-contain_CDGSH-typ"/>
</dbReference>
<evidence type="ECO:0000256" key="3">
    <source>
        <dbReference type="ARBA" id="ARBA00023004"/>
    </source>
</evidence>
<evidence type="ECO:0000256" key="4">
    <source>
        <dbReference type="ARBA" id="ARBA00023014"/>
    </source>
</evidence>
<dbReference type="Pfam" id="PF09360">
    <property type="entry name" value="zf-CDGSH"/>
    <property type="match status" value="1"/>
</dbReference>
<protein>
    <submittedName>
        <fullName evidence="6">CDGSH iron-sulfur domain-containing protein</fullName>
    </submittedName>
</protein>
<keyword evidence="4" id="KW-0411">Iron-sulfur</keyword>
<evidence type="ECO:0000313" key="6">
    <source>
        <dbReference type="EMBL" id="MBO3274897.1"/>
    </source>
</evidence>
<evidence type="ECO:0000256" key="2">
    <source>
        <dbReference type="ARBA" id="ARBA00022723"/>
    </source>
</evidence>
<keyword evidence="3" id="KW-0408">Iron</keyword>
<sequence>MPDPGHPAPILPEVIHVHPGDRLRLCRCGFSPSGPACPPDCDSGQFLEIHREQYLLLCRCGLSRTPPWCDGRHAPAPAGFRERLRRFFGR</sequence>
<comment type="caution">
    <text evidence="6">The sequence shown here is derived from an EMBL/GenBank/DDBJ whole genome shotgun (WGS) entry which is preliminary data.</text>
</comment>